<gene>
    <name evidence="1" type="ORF">KM031_09565</name>
</gene>
<evidence type="ECO:0000313" key="2">
    <source>
        <dbReference type="Proteomes" id="UP000679352"/>
    </source>
</evidence>
<sequence length="335" mass="35531">MADLHICLEQGLTQAETGWNMGSFGAIAEFHHVAGEAPPTPLAPLAQVTQRGGVRIDRLEGVRPVAYEALSPRSHRWSQAVALCLPAPGAVMGQRRVLTDLGPDSAALRPQDQDAILFDMGLAQYQVDFCIRTADEELLAVLRAQAGRSLFEPGNPAMAAILKAHPHRVALTRIGRVEVFQKIGGPDTGGVSPEGPHTHVLPKLLRAKRTHSANAPIPEGWVPCAGFHPANPVIGPMGEDKPFDPAAFAAFQGLLAAWGPIEYTGVKSAVAAALAAGQMPDGMPEPATRLGRAALRNALRQWRRQHGGSALLDQWVARFDAAGTAGDEEDDAPGD</sequence>
<accession>A0A975P3E4</accession>
<protein>
    <submittedName>
        <fullName evidence="1">Uncharacterized protein</fullName>
    </submittedName>
</protein>
<dbReference type="Pfam" id="PF21973">
    <property type="entry name" value="DUF6925"/>
    <property type="match status" value="1"/>
</dbReference>
<dbReference type="EMBL" id="CP076361">
    <property type="protein sequence ID" value="QWK89125.1"/>
    <property type="molecule type" value="Genomic_DNA"/>
</dbReference>
<name>A0A975P3E4_9RHOB</name>
<organism evidence="1 2">
    <name type="scientific">Gemmobacter fulvus</name>
    <dbReference type="NCBI Taxonomy" id="2840474"/>
    <lineage>
        <taxon>Bacteria</taxon>
        <taxon>Pseudomonadati</taxon>
        <taxon>Pseudomonadota</taxon>
        <taxon>Alphaproteobacteria</taxon>
        <taxon>Rhodobacterales</taxon>
        <taxon>Paracoccaceae</taxon>
        <taxon>Gemmobacter</taxon>
    </lineage>
</organism>
<keyword evidence="2" id="KW-1185">Reference proteome</keyword>
<dbReference type="AlphaFoldDB" id="A0A975P3E4"/>
<dbReference type="Proteomes" id="UP000679352">
    <property type="component" value="Chromosome"/>
</dbReference>
<dbReference type="KEGG" id="gfu:KM031_09565"/>
<proteinExistence type="predicted"/>
<dbReference type="InterPro" id="IPR053838">
    <property type="entry name" value="DUF6925"/>
</dbReference>
<reference evidence="1" key="1">
    <citation type="submission" date="2021-06" db="EMBL/GenBank/DDBJ databases">
        <title>Direct submission.</title>
        <authorList>
            <person name="Lee C.-S."/>
            <person name="Jin L."/>
        </authorList>
    </citation>
    <scope>NUCLEOTIDE SEQUENCE</scope>
    <source>
        <strain evidence="1">Con5</strain>
    </source>
</reference>
<evidence type="ECO:0000313" key="1">
    <source>
        <dbReference type="EMBL" id="QWK89125.1"/>
    </source>
</evidence>
<dbReference type="RefSeq" id="WP_215505862.1">
    <property type="nucleotide sequence ID" value="NZ_CP076361.1"/>
</dbReference>